<reference evidence="2" key="1">
    <citation type="journal article" date="2023" name="IMA Fungus">
        <title>Comparative genomic study of the Penicillium genus elucidates a diverse pangenome and 15 lateral gene transfer events.</title>
        <authorList>
            <person name="Petersen C."/>
            <person name="Sorensen T."/>
            <person name="Nielsen M.R."/>
            <person name="Sondergaard T.E."/>
            <person name="Sorensen J.L."/>
            <person name="Fitzpatrick D.A."/>
            <person name="Frisvad J.C."/>
            <person name="Nielsen K.L."/>
        </authorList>
    </citation>
    <scope>NUCLEOTIDE SEQUENCE</scope>
    <source>
        <strain evidence="2">IBT 15450</strain>
    </source>
</reference>
<proteinExistence type="predicted"/>
<keyword evidence="1" id="KW-0732">Signal</keyword>
<keyword evidence="3" id="KW-1185">Reference proteome</keyword>
<evidence type="ECO:0000256" key="1">
    <source>
        <dbReference type="SAM" id="SignalP"/>
    </source>
</evidence>
<dbReference type="EMBL" id="JAQJZL010000001">
    <property type="protein sequence ID" value="KAJ6057840.1"/>
    <property type="molecule type" value="Genomic_DNA"/>
</dbReference>
<reference evidence="2" key="2">
    <citation type="submission" date="2023-01" db="EMBL/GenBank/DDBJ databases">
        <authorList>
            <person name="Petersen C."/>
        </authorList>
    </citation>
    <scope>NUCLEOTIDE SEQUENCE</scope>
    <source>
        <strain evidence="2">IBT 15450</strain>
    </source>
</reference>
<evidence type="ECO:0000313" key="2">
    <source>
        <dbReference type="EMBL" id="KAJ6057840.1"/>
    </source>
</evidence>
<organism evidence="2 3">
    <name type="scientific">Penicillium canescens</name>
    <dbReference type="NCBI Taxonomy" id="5083"/>
    <lineage>
        <taxon>Eukaryota</taxon>
        <taxon>Fungi</taxon>
        <taxon>Dikarya</taxon>
        <taxon>Ascomycota</taxon>
        <taxon>Pezizomycotina</taxon>
        <taxon>Eurotiomycetes</taxon>
        <taxon>Eurotiomycetidae</taxon>
        <taxon>Eurotiales</taxon>
        <taxon>Aspergillaceae</taxon>
        <taxon>Penicillium</taxon>
    </lineage>
</organism>
<protein>
    <submittedName>
        <fullName evidence="2">Uncharacterized protein</fullName>
    </submittedName>
</protein>
<dbReference type="AlphaFoldDB" id="A0AAD6INX1"/>
<dbReference type="Proteomes" id="UP001219568">
    <property type="component" value="Unassembled WGS sequence"/>
</dbReference>
<comment type="caution">
    <text evidence="2">The sequence shown here is derived from an EMBL/GenBank/DDBJ whole genome shotgun (WGS) entry which is preliminary data.</text>
</comment>
<feature type="signal peptide" evidence="1">
    <location>
        <begin position="1"/>
        <end position="26"/>
    </location>
</feature>
<feature type="chain" id="PRO_5042048786" evidence="1">
    <location>
        <begin position="27"/>
        <end position="327"/>
    </location>
</feature>
<accession>A0AAD6INX1</accession>
<sequence length="327" mass="37368">MSNIFGFDNITFLSLASLLSLSGSTSKDQLLAKFLDHIAETFSQEKTIPRHERRRAKAKKNGAIHVTASGLVIDHGDPIIYVAKNGIGSDAEEDMKRMKIDGELADSLTKWIRIIASTMKRPAIDKDHMWMKLIGYYKQRLRIYVSQIKSSSENDLAAAFIAKSDGILLAKEMYQLSAQYKTDSMPSEVLERIVSIAYQLRHEPMPNGLTSQSERIRRSVRFLGRLRSVYETFKETAIELRSFETVTISCLPPPNARWQKKGRLSRRVQDLIKVERVPQPQKRQLDELWGPKTDLLTTCHAEFQLLLQFECSIPPNTNPFPYIGWPQ</sequence>
<gene>
    <name evidence="2" type="ORF">N7460_001114</name>
</gene>
<name>A0AAD6INX1_PENCN</name>
<evidence type="ECO:0000313" key="3">
    <source>
        <dbReference type="Proteomes" id="UP001219568"/>
    </source>
</evidence>